<proteinExistence type="predicted"/>
<evidence type="ECO:0000313" key="3">
    <source>
        <dbReference type="Proteomes" id="UP001058271"/>
    </source>
</evidence>
<accession>A0ABY5ZFJ6</accession>
<dbReference type="Gene3D" id="3.40.430.10">
    <property type="entry name" value="Dihydrofolate Reductase, subunit A"/>
    <property type="match status" value="1"/>
</dbReference>
<organism evidence="2 3">
    <name type="scientific">Dactylosporangium roseum</name>
    <dbReference type="NCBI Taxonomy" id="47989"/>
    <lineage>
        <taxon>Bacteria</taxon>
        <taxon>Bacillati</taxon>
        <taxon>Actinomycetota</taxon>
        <taxon>Actinomycetes</taxon>
        <taxon>Micromonosporales</taxon>
        <taxon>Micromonosporaceae</taxon>
        <taxon>Dactylosporangium</taxon>
    </lineage>
</organism>
<feature type="domain" description="Bacterial bifunctional deaminase-reductase C-terminal" evidence="1">
    <location>
        <begin position="1"/>
        <end position="47"/>
    </location>
</feature>
<gene>
    <name evidence="2" type="ORF">Drose_19400</name>
</gene>
<dbReference type="EMBL" id="CP073721">
    <property type="protein sequence ID" value="UWZ40459.1"/>
    <property type="molecule type" value="Genomic_DNA"/>
</dbReference>
<evidence type="ECO:0000313" key="2">
    <source>
        <dbReference type="EMBL" id="UWZ40459.1"/>
    </source>
</evidence>
<sequence length="57" mass="6359">MLAQGLLDELRLMVHPIAVGHGQRLFEDTPTHPLRLVGHETFKSGVLNLAYAPERRG</sequence>
<dbReference type="InterPro" id="IPR002734">
    <property type="entry name" value="RibDG_C"/>
</dbReference>
<dbReference type="InterPro" id="IPR024072">
    <property type="entry name" value="DHFR-like_dom_sf"/>
</dbReference>
<dbReference type="Pfam" id="PF01872">
    <property type="entry name" value="RibD_C"/>
    <property type="match status" value="1"/>
</dbReference>
<protein>
    <submittedName>
        <fullName evidence="2">Dihydrofolate reductase family protein</fullName>
    </submittedName>
</protein>
<keyword evidence="3" id="KW-1185">Reference proteome</keyword>
<evidence type="ECO:0000259" key="1">
    <source>
        <dbReference type="Pfam" id="PF01872"/>
    </source>
</evidence>
<name>A0ABY5ZFJ6_9ACTN</name>
<reference evidence="2" key="1">
    <citation type="submission" date="2021-04" db="EMBL/GenBank/DDBJ databases">
        <title>Biosynthetic gene clusters of Dactylosporangioum roseum.</title>
        <authorList>
            <person name="Hartkoorn R.C."/>
            <person name="Beaudoing E."/>
            <person name="Hot D."/>
            <person name="Moureu S."/>
        </authorList>
    </citation>
    <scope>NUCLEOTIDE SEQUENCE</scope>
    <source>
        <strain evidence="2">NRRL B-16295</strain>
    </source>
</reference>
<dbReference type="Proteomes" id="UP001058271">
    <property type="component" value="Chromosome"/>
</dbReference>
<dbReference type="SUPFAM" id="SSF53597">
    <property type="entry name" value="Dihydrofolate reductase-like"/>
    <property type="match status" value="1"/>
</dbReference>